<comment type="caution">
    <text evidence="1">The sequence shown here is derived from an EMBL/GenBank/DDBJ whole genome shotgun (WGS) entry which is preliminary data.</text>
</comment>
<gene>
    <name evidence="1" type="ORF">HPB49_000876</name>
</gene>
<name>A0ACB8D1L0_DERSI</name>
<accession>A0ACB8D1L0</accession>
<dbReference type="Proteomes" id="UP000821865">
    <property type="component" value="Chromosome 3"/>
</dbReference>
<keyword evidence="2" id="KW-1185">Reference proteome</keyword>
<dbReference type="EMBL" id="CM023472">
    <property type="protein sequence ID" value="KAH7958337.1"/>
    <property type="molecule type" value="Genomic_DNA"/>
</dbReference>
<evidence type="ECO:0000313" key="2">
    <source>
        <dbReference type="Proteomes" id="UP000821865"/>
    </source>
</evidence>
<reference evidence="1" key="1">
    <citation type="submission" date="2020-05" db="EMBL/GenBank/DDBJ databases">
        <title>Large-scale comparative analyses of tick genomes elucidate their genetic diversity and vector capacities.</title>
        <authorList>
            <person name="Jia N."/>
            <person name="Wang J."/>
            <person name="Shi W."/>
            <person name="Du L."/>
            <person name="Sun Y."/>
            <person name="Zhan W."/>
            <person name="Jiang J."/>
            <person name="Wang Q."/>
            <person name="Zhang B."/>
            <person name="Ji P."/>
            <person name="Sakyi L.B."/>
            <person name="Cui X."/>
            <person name="Yuan T."/>
            <person name="Jiang B."/>
            <person name="Yang W."/>
            <person name="Lam T.T.-Y."/>
            <person name="Chang Q."/>
            <person name="Ding S."/>
            <person name="Wang X."/>
            <person name="Zhu J."/>
            <person name="Ruan X."/>
            <person name="Zhao L."/>
            <person name="Wei J."/>
            <person name="Que T."/>
            <person name="Du C."/>
            <person name="Cheng J."/>
            <person name="Dai P."/>
            <person name="Han X."/>
            <person name="Huang E."/>
            <person name="Gao Y."/>
            <person name="Liu J."/>
            <person name="Shao H."/>
            <person name="Ye R."/>
            <person name="Li L."/>
            <person name="Wei W."/>
            <person name="Wang X."/>
            <person name="Wang C."/>
            <person name="Yang T."/>
            <person name="Huo Q."/>
            <person name="Li W."/>
            <person name="Guo W."/>
            <person name="Chen H."/>
            <person name="Zhou L."/>
            <person name="Ni X."/>
            <person name="Tian J."/>
            <person name="Zhou Y."/>
            <person name="Sheng Y."/>
            <person name="Liu T."/>
            <person name="Pan Y."/>
            <person name="Xia L."/>
            <person name="Li J."/>
            <person name="Zhao F."/>
            <person name="Cao W."/>
        </authorList>
    </citation>
    <scope>NUCLEOTIDE SEQUENCE</scope>
    <source>
        <strain evidence="1">Dsil-2018</strain>
    </source>
</reference>
<organism evidence="1 2">
    <name type="scientific">Dermacentor silvarum</name>
    <name type="common">Tick</name>
    <dbReference type="NCBI Taxonomy" id="543639"/>
    <lineage>
        <taxon>Eukaryota</taxon>
        <taxon>Metazoa</taxon>
        <taxon>Ecdysozoa</taxon>
        <taxon>Arthropoda</taxon>
        <taxon>Chelicerata</taxon>
        <taxon>Arachnida</taxon>
        <taxon>Acari</taxon>
        <taxon>Parasitiformes</taxon>
        <taxon>Ixodida</taxon>
        <taxon>Ixodoidea</taxon>
        <taxon>Ixodidae</taxon>
        <taxon>Rhipicephalinae</taxon>
        <taxon>Dermacentor</taxon>
    </lineage>
</organism>
<protein>
    <submittedName>
        <fullName evidence="1">Uncharacterized protein</fullName>
    </submittedName>
</protein>
<sequence length="552" mass="59821">MYLKNCLESPDYAIAVVISACCLTGLFVSPFVGVWADGTRNVRSVLLVVNLGQLVGSLLYCAGISHWLLLVARLLSGLGTGTAAVILADAARSTTEKDRTATFALLAGFHELGIIVGSALHVVFENENLSVGALPLDHYSIPALLMAFLWLLMEACFFLAYFNMAQLCHQQRLEDTLQCSYLEASLGNVSECAPPPSPFPQHRELPLGLDHADSISYSAGVPSSHHPYHPHRMIQAPLMCSLNSDLAKMHRSPLNLSLDEGDLFSDAMIETAERFILSSESANPGAAFRSTLGAPPSTSDIEQSATHSTSDNAKSESIVPETEVLHRYCSEYIREDTVVLLAITFLVTYSQTALQAALYPLAKEYYRYGEMKSIAIYLVCGVEVLLVFAGIRILSRQLSDRLLLLVGLVFTCAGTFLWLGFSFVASPGRFNSLPLFVLGTAIDLFGMPMLTVCTCSLISKVTSSKHQAVMQSLYMGIMQLGCTLGPLWTGGSLQHKSMLFGVPCGLSVLFTVLFLASFPQLGQQQSTNENDEEAEEVDSSSKTELTAASDAH</sequence>
<proteinExistence type="predicted"/>
<evidence type="ECO:0000313" key="1">
    <source>
        <dbReference type="EMBL" id="KAH7958337.1"/>
    </source>
</evidence>